<accession>A0ABN8CZN2</accession>
<dbReference type="InterPro" id="IPR036322">
    <property type="entry name" value="WD40_repeat_dom_sf"/>
</dbReference>
<evidence type="ECO:0000313" key="4">
    <source>
        <dbReference type="EMBL" id="CAH0516623.1"/>
    </source>
</evidence>
<keyword evidence="2" id="KW-0677">Repeat</keyword>
<sequence length="460" mass="51113">MTEVELQAPPSDGVSCLRFGTQSHLLVASWDAMLRVYDGARLRTSIEMETPVLSCCYGKNDAEAFAGGLDCIVNQIDVTTRQKTALGTHDAAVRHVGYSREFGLAVSGGWDGMIKVFDVRNGANAKIHEAKVPGKVFGMDARSHLVATGTSERQVAVFDLRQLTQPLVQKESPLKYQMRCVSIFPDLTGIALASVEGRVALEYFEDDMVTTTAESSKKKRSYAFKCHRGKMDGQTLIYPVNSISFHPTYGTFATGGCDGVVNFWDGANKKRITHLRQYPTSVSALDFNHDGSILAIAASYTYEQGEKDHPNDAIFLHTVQDSEKELKEKKVVRYQRLTSSSPSAIAHSLRRAQARHAKEQCLISAFGMYIFKLRDQAAFCSTFFGSSRLVSFVSAPRFKELDPFVIEWTLPSPLVPMQNWYMLRSLLHVILEALVVENLQRLLLLPVTSLRLEVGISVVL</sequence>
<dbReference type="EMBL" id="CAKLCB010000181">
    <property type="protein sequence ID" value="CAH0516623.1"/>
    <property type="molecule type" value="Genomic_DNA"/>
</dbReference>
<evidence type="ECO:0000256" key="1">
    <source>
        <dbReference type="ARBA" id="ARBA00022574"/>
    </source>
</evidence>
<name>A0ABN8CZN2_9STRA</name>
<protein>
    <recommendedName>
        <fullName evidence="6">Mitotic checkpoint protein BUB3</fullName>
    </recommendedName>
</protein>
<feature type="repeat" description="WD" evidence="3">
    <location>
        <begin position="86"/>
        <end position="127"/>
    </location>
</feature>
<evidence type="ECO:0008006" key="6">
    <source>
        <dbReference type="Google" id="ProtNLM"/>
    </source>
</evidence>
<dbReference type="Pfam" id="PF00400">
    <property type="entry name" value="WD40"/>
    <property type="match status" value="3"/>
</dbReference>
<dbReference type="InterPro" id="IPR001680">
    <property type="entry name" value="WD40_rpt"/>
</dbReference>
<evidence type="ECO:0000313" key="5">
    <source>
        <dbReference type="Proteomes" id="UP001158986"/>
    </source>
</evidence>
<proteinExistence type="predicted"/>
<dbReference type="Proteomes" id="UP001158986">
    <property type="component" value="Unassembled WGS sequence"/>
</dbReference>
<evidence type="ECO:0000256" key="2">
    <source>
        <dbReference type="ARBA" id="ARBA00022737"/>
    </source>
</evidence>
<reference evidence="4 5" key="1">
    <citation type="submission" date="2021-11" db="EMBL/GenBank/DDBJ databases">
        <authorList>
            <person name="Islam A."/>
            <person name="Islam S."/>
            <person name="Flora M.S."/>
            <person name="Rahman M."/>
            <person name="Ziaur R.M."/>
            <person name="Epstein J.H."/>
            <person name="Hassan M."/>
            <person name="Klassen M."/>
            <person name="Woodard K."/>
            <person name="Webb A."/>
            <person name="Webby R.J."/>
            <person name="El Zowalaty M.E."/>
        </authorList>
    </citation>
    <scope>NUCLEOTIDE SEQUENCE [LARGE SCALE GENOMIC DNA]</scope>
    <source>
        <strain evidence="4">Pbs1</strain>
    </source>
</reference>
<dbReference type="PROSITE" id="PS50082">
    <property type="entry name" value="WD_REPEATS_2"/>
    <property type="match status" value="2"/>
</dbReference>
<organism evidence="4 5">
    <name type="scientific">Peronospora belbahrii</name>
    <dbReference type="NCBI Taxonomy" id="622444"/>
    <lineage>
        <taxon>Eukaryota</taxon>
        <taxon>Sar</taxon>
        <taxon>Stramenopiles</taxon>
        <taxon>Oomycota</taxon>
        <taxon>Peronosporomycetes</taxon>
        <taxon>Peronosporales</taxon>
        <taxon>Peronosporaceae</taxon>
        <taxon>Peronospora</taxon>
    </lineage>
</organism>
<feature type="repeat" description="WD" evidence="3">
    <location>
        <begin position="240"/>
        <end position="274"/>
    </location>
</feature>
<dbReference type="SUPFAM" id="SSF50978">
    <property type="entry name" value="WD40 repeat-like"/>
    <property type="match status" value="1"/>
</dbReference>
<dbReference type="Gene3D" id="2.130.10.10">
    <property type="entry name" value="YVTN repeat-like/Quinoprotein amine dehydrogenase"/>
    <property type="match status" value="1"/>
</dbReference>
<gene>
    <name evidence="4" type="ORF">PBS001_LOCUS3278</name>
</gene>
<keyword evidence="5" id="KW-1185">Reference proteome</keyword>
<evidence type="ECO:0000256" key="3">
    <source>
        <dbReference type="PROSITE-ProRule" id="PRU00221"/>
    </source>
</evidence>
<dbReference type="SMART" id="SM00320">
    <property type="entry name" value="WD40"/>
    <property type="match status" value="4"/>
</dbReference>
<dbReference type="InterPro" id="IPR015943">
    <property type="entry name" value="WD40/YVTN_repeat-like_dom_sf"/>
</dbReference>
<comment type="caution">
    <text evidence="4">The sequence shown here is derived from an EMBL/GenBank/DDBJ whole genome shotgun (WGS) entry which is preliminary data.</text>
</comment>
<keyword evidence="1 3" id="KW-0853">WD repeat</keyword>
<dbReference type="PANTHER" id="PTHR10971">
    <property type="entry name" value="MRNA EXPORT FACTOR AND BUB3"/>
    <property type="match status" value="1"/>
</dbReference>